<evidence type="ECO:0000313" key="1">
    <source>
        <dbReference type="EMBL" id="RPD38902.1"/>
    </source>
</evidence>
<dbReference type="OrthoDB" id="648073at2"/>
<evidence type="ECO:0000313" key="2">
    <source>
        <dbReference type="Proteomes" id="UP000279089"/>
    </source>
</evidence>
<proteinExistence type="predicted"/>
<gene>
    <name evidence="1" type="ORF">EG028_22395</name>
</gene>
<reference evidence="2" key="1">
    <citation type="submission" date="2018-11" db="EMBL/GenBank/DDBJ databases">
        <title>Chitinophaga lutea sp.nov., isolate from arsenic contaminated soil.</title>
        <authorList>
            <person name="Zong Y."/>
        </authorList>
    </citation>
    <scope>NUCLEOTIDE SEQUENCE [LARGE SCALE GENOMIC DNA]</scope>
    <source>
        <strain evidence="2">YLT18</strain>
    </source>
</reference>
<sequence length="251" mass="27042">MEKIVWRYTPEFRISIRINGADPGETFRLRPSPASADMIRNYGLLTRPIPGGLMAYMKQHHNGTTWVPAVPITQPILFSFWLTVANGTPFPSIDFFEQGTQQLGRKIFYANNLSAAGAIDTNLAANTVVLTAAAAAGNAERGALSGLLLSKRVTPGAFTQIRAGKIAAGAPVSFTLNSPIAATQELVGLDLRLLPKGAYVVRLEGGAPVEERVVFDQVAAGGQVSGMIDLYKNAWHMAPQPREYSINFLST</sequence>
<keyword evidence="2" id="KW-1185">Reference proteome</keyword>
<dbReference type="AlphaFoldDB" id="A0A3N4M6H3"/>
<dbReference type="EMBL" id="RMBX01000013">
    <property type="protein sequence ID" value="RPD38902.1"/>
    <property type="molecule type" value="Genomic_DNA"/>
</dbReference>
<organism evidence="1 2">
    <name type="scientific">Chitinophaga barathri</name>
    <dbReference type="NCBI Taxonomy" id="1647451"/>
    <lineage>
        <taxon>Bacteria</taxon>
        <taxon>Pseudomonadati</taxon>
        <taxon>Bacteroidota</taxon>
        <taxon>Chitinophagia</taxon>
        <taxon>Chitinophagales</taxon>
        <taxon>Chitinophagaceae</taxon>
        <taxon>Chitinophaga</taxon>
    </lineage>
</organism>
<comment type="caution">
    <text evidence="1">The sequence shown here is derived from an EMBL/GenBank/DDBJ whole genome shotgun (WGS) entry which is preliminary data.</text>
</comment>
<protein>
    <submittedName>
        <fullName evidence="1">Uncharacterized protein</fullName>
    </submittedName>
</protein>
<accession>A0A3N4M6H3</accession>
<dbReference type="Proteomes" id="UP000279089">
    <property type="component" value="Unassembled WGS sequence"/>
</dbReference>
<dbReference type="RefSeq" id="WP_120518548.1">
    <property type="nucleotide sequence ID" value="NZ_QXZY01000013.1"/>
</dbReference>
<name>A0A3N4M6H3_9BACT</name>